<dbReference type="EMBL" id="JAGPXF010000001">
    <property type="protein sequence ID" value="KAH7262922.1"/>
    <property type="molecule type" value="Genomic_DNA"/>
</dbReference>
<feature type="compositionally biased region" description="Low complexity" evidence="1">
    <location>
        <begin position="148"/>
        <end position="162"/>
    </location>
</feature>
<comment type="caution">
    <text evidence="2">The sequence shown here is derived from an EMBL/GenBank/DDBJ whole genome shotgun (WGS) entry which is preliminary data.</text>
</comment>
<gene>
    <name evidence="2" type="ORF">BKA59DRAFT_551136</name>
</gene>
<evidence type="ECO:0000313" key="3">
    <source>
        <dbReference type="Proteomes" id="UP000813427"/>
    </source>
</evidence>
<protein>
    <submittedName>
        <fullName evidence="2">Uncharacterized protein</fullName>
    </submittedName>
</protein>
<feature type="region of interest" description="Disordered" evidence="1">
    <location>
        <begin position="135"/>
        <end position="169"/>
    </location>
</feature>
<sequence>MTSKINGKKPLDHSKVDPYKIGERRQHMQAVFSHLGLLFKENWRQLVEDSVCNKLDSAGYRNSSIAWFEWEVDKTIWSGVLAKGKIQDPAYQWPWVNEPEFSDLRAGYSPVYREWRTSRKLPVDEVDPAWALKHQVPSKREVSKSGKSKPSSSSAAPKAPEPAAEKKYPESVAAIRDVLKDIQLESKGKKDTAKAKADAKAKEEKAKLATQDKPVATAVVRPPVAETKTAGAQPAKSTGSAKPATQARTSHALVTVKPRPGEDIHEARERRARELATAEKTEKAIEASVLARLEAAKTIFNAEKVKQAEKKAAKAAEAEATKVQEGKAKPDSNSWGDEVENVEENTVLISHPNHSELLRDEFGARNGLVVPPSLEVPELGPRQIIWRGLPMEIIGGPILGHFEVALPPWIDFHDLVYGKDNTFISEVRRDNLLDKDVTISWELVNGRPVSLVIGPNPNATYDPQDRQLWVRVRAVWWKVINWLVYVYRGRCVRLVDWLSIMQKLELVHGGLPSGDVDSLRNDWDILNSNQLKAAYDAKIERQHYDLWAPEIHAILTEPCRNLGELFEEWIGRQGPEFVLSRILAVRGVWARWQAVEAWNWTAEQFEKLSPSVTEAPA</sequence>
<dbReference type="Proteomes" id="UP000813427">
    <property type="component" value="Unassembled WGS sequence"/>
</dbReference>
<evidence type="ECO:0000256" key="1">
    <source>
        <dbReference type="SAM" id="MobiDB-lite"/>
    </source>
</evidence>
<feature type="region of interest" description="Disordered" evidence="1">
    <location>
        <begin position="204"/>
        <end position="250"/>
    </location>
</feature>
<organism evidence="2 3">
    <name type="scientific">Fusarium tricinctum</name>
    <dbReference type="NCBI Taxonomy" id="61284"/>
    <lineage>
        <taxon>Eukaryota</taxon>
        <taxon>Fungi</taxon>
        <taxon>Dikarya</taxon>
        <taxon>Ascomycota</taxon>
        <taxon>Pezizomycotina</taxon>
        <taxon>Sordariomycetes</taxon>
        <taxon>Hypocreomycetidae</taxon>
        <taxon>Hypocreales</taxon>
        <taxon>Nectriaceae</taxon>
        <taxon>Fusarium</taxon>
        <taxon>Fusarium tricinctum species complex</taxon>
    </lineage>
</organism>
<keyword evidence="3" id="KW-1185">Reference proteome</keyword>
<accession>A0A8K0SAL1</accession>
<dbReference type="OrthoDB" id="5093989at2759"/>
<dbReference type="AlphaFoldDB" id="A0A8K0SAL1"/>
<reference evidence="2" key="1">
    <citation type="journal article" date="2021" name="Nat. Commun.">
        <title>Genetic determinants of endophytism in the Arabidopsis root mycobiome.</title>
        <authorList>
            <person name="Mesny F."/>
            <person name="Miyauchi S."/>
            <person name="Thiergart T."/>
            <person name="Pickel B."/>
            <person name="Atanasova L."/>
            <person name="Karlsson M."/>
            <person name="Huettel B."/>
            <person name="Barry K.W."/>
            <person name="Haridas S."/>
            <person name="Chen C."/>
            <person name="Bauer D."/>
            <person name="Andreopoulos W."/>
            <person name="Pangilinan J."/>
            <person name="LaButti K."/>
            <person name="Riley R."/>
            <person name="Lipzen A."/>
            <person name="Clum A."/>
            <person name="Drula E."/>
            <person name="Henrissat B."/>
            <person name="Kohler A."/>
            <person name="Grigoriev I.V."/>
            <person name="Martin F.M."/>
            <person name="Hacquard S."/>
        </authorList>
    </citation>
    <scope>NUCLEOTIDE SEQUENCE</scope>
    <source>
        <strain evidence="2">MPI-SDFR-AT-0068</strain>
    </source>
</reference>
<name>A0A8K0SAL1_9HYPO</name>
<feature type="region of interest" description="Disordered" evidence="1">
    <location>
        <begin position="317"/>
        <end position="337"/>
    </location>
</feature>
<feature type="compositionally biased region" description="Low complexity" evidence="1">
    <location>
        <begin position="214"/>
        <end position="225"/>
    </location>
</feature>
<proteinExistence type="predicted"/>
<evidence type="ECO:0000313" key="2">
    <source>
        <dbReference type="EMBL" id="KAH7262922.1"/>
    </source>
</evidence>
<feature type="compositionally biased region" description="Basic and acidic residues" evidence="1">
    <location>
        <begin position="317"/>
        <end position="330"/>
    </location>
</feature>